<dbReference type="SUPFAM" id="SSF52540">
    <property type="entry name" value="P-loop containing nucleoside triphosphate hydrolases"/>
    <property type="match status" value="1"/>
</dbReference>
<dbReference type="InterPro" id="IPR003593">
    <property type="entry name" value="AAA+_ATPase"/>
</dbReference>
<dbReference type="InterPro" id="IPR027417">
    <property type="entry name" value="P-loop_NTPase"/>
</dbReference>
<name>A0A1G2AQL7_9BACT</name>
<dbReference type="AlphaFoldDB" id="A0A1G2AQL7"/>
<evidence type="ECO:0000313" key="3">
    <source>
        <dbReference type="EMBL" id="OGY78796.1"/>
    </source>
</evidence>
<dbReference type="GO" id="GO:0005524">
    <property type="term" value="F:ATP binding"/>
    <property type="evidence" value="ECO:0007669"/>
    <property type="project" value="InterPro"/>
</dbReference>
<dbReference type="Proteomes" id="UP000177165">
    <property type="component" value="Unassembled WGS sequence"/>
</dbReference>
<proteinExistence type="inferred from homology"/>
<gene>
    <name evidence="3" type="ORF">A3B74_03335</name>
</gene>
<dbReference type="InterPro" id="IPR001482">
    <property type="entry name" value="T2SS/T4SS_dom"/>
</dbReference>
<dbReference type="PANTHER" id="PTHR30486">
    <property type="entry name" value="TWITCHING MOTILITY PROTEIN PILT"/>
    <property type="match status" value="1"/>
</dbReference>
<dbReference type="SMART" id="SM00382">
    <property type="entry name" value="AAA"/>
    <property type="match status" value="1"/>
</dbReference>
<dbReference type="STRING" id="1798540.A3B74_03335"/>
<dbReference type="CDD" id="cd01131">
    <property type="entry name" value="PilT"/>
    <property type="match status" value="1"/>
</dbReference>
<organism evidence="3 4">
    <name type="scientific">Candidatus Kerfeldbacteria bacterium RIFCSPHIGHO2_02_FULL_42_14</name>
    <dbReference type="NCBI Taxonomy" id="1798540"/>
    <lineage>
        <taxon>Bacteria</taxon>
        <taxon>Candidatus Kerfeldiibacteriota</taxon>
    </lineage>
</organism>
<reference evidence="3 4" key="1">
    <citation type="journal article" date="2016" name="Nat. Commun.">
        <title>Thousands of microbial genomes shed light on interconnected biogeochemical processes in an aquifer system.</title>
        <authorList>
            <person name="Anantharaman K."/>
            <person name="Brown C.T."/>
            <person name="Hug L.A."/>
            <person name="Sharon I."/>
            <person name="Castelle C.J."/>
            <person name="Probst A.J."/>
            <person name="Thomas B.C."/>
            <person name="Singh A."/>
            <person name="Wilkins M.J."/>
            <person name="Karaoz U."/>
            <person name="Brodie E.L."/>
            <person name="Williams K.H."/>
            <person name="Hubbard S.S."/>
            <person name="Banfield J.F."/>
        </authorList>
    </citation>
    <scope>NUCLEOTIDE SEQUENCE [LARGE SCALE GENOMIC DNA]</scope>
</reference>
<dbReference type="EMBL" id="MHKB01000012">
    <property type="protein sequence ID" value="OGY78796.1"/>
    <property type="molecule type" value="Genomic_DNA"/>
</dbReference>
<evidence type="ECO:0000313" key="4">
    <source>
        <dbReference type="Proteomes" id="UP000177165"/>
    </source>
</evidence>
<protein>
    <recommendedName>
        <fullName evidence="2">AAA+ ATPase domain-containing protein</fullName>
    </recommendedName>
</protein>
<feature type="domain" description="AAA+ ATPase" evidence="2">
    <location>
        <begin position="131"/>
        <end position="257"/>
    </location>
</feature>
<evidence type="ECO:0000259" key="2">
    <source>
        <dbReference type="SMART" id="SM00382"/>
    </source>
</evidence>
<comment type="similarity">
    <text evidence="1">Belongs to the GSP E family.</text>
</comment>
<dbReference type="InterPro" id="IPR050921">
    <property type="entry name" value="T4SS_GSP_E_ATPase"/>
</dbReference>
<dbReference type="Gene3D" id="3.30.450.90">
    <property type="match status" value="1"/>
</dbReference>
<accession>A0A1G2AQL7</accession>
<evidence type="ECO:0000256" key="1">
    <source>
        <dbReference type="ARBA" id="ARBA00006611"/>
    </source>
</evidence>
<dbReference type="GO" id="GO:0016887">
    <property type="term" value="F:ATP hydrolysis activity"/>
    <property type="evidence" value="ECO:0007669"/>
    <property type="project" value="InterPro"/>
</dbReference>
<dbReference type="Pfam" id="PF00437">
    <property type="entry name" value="T2SSE"/>
    <property type="match status" value="1"/>
</dbReference>
<dbReference type="NCBIfam" id="TIGR01420">
    <property type="entry name" value="pilT_fam"/>
    <property type="match status" value="1"/>
</dbReference>
<dbReference type="InterPro" id="IPR006321">
    <property type="entry name" value="PilT/PilU"/>
</dbReference>
<dbReference type="Gene3D" id="3.40.50.300">
    <property type="entry name" value="P-loop containing nucleotide triphosphate hydrolases"/>
    <property type="match status" value="1"/>
</dbReference>
<comment type="caution">
    <text evidence="3">The sequence shown here is derived from an EMBL/GenBank/DDBJ whole genome shotgun (WGS) entry which is preliminary data.</text>
</comment>
<sequence>MPPFASKKNQLDLLLEQAVQHKASDIHILVGRKPIFRIDGVLHEVGDWPIIQPHLGERLITEILDEDHYETLKAERELDIAYEIPAVARFRVNVHWEKNQLGLVARVINYDPPTMEQILMPKVVYELTRLRQGLILVTGPTGCGKTTSLAAMINLINSERSEHIVTLEDPIEFVYTSKKSIIRQRQLGSDFHSFDQALKHVLRQDPNVILIGEMRDLETIAAALTIAETGHLVLATLHTLNAAQTVDRIIDVFPPYQQAQIRLQLSMVLRGVISQQLLSRFEEGRIASREIMINTPAIANLIRENKIPQIKTVIQTSAKEQMTTMDQDLKRLYKGGSINKEVAKQYMLDPQDIE</sequence>